<gene>
    <name evidence="5" type="ORF">HMPREF0291_10847</name>
</gene>
<dbReference type="GO" id="GO:0016853">
    <property type="term" value="F:isomerase activity"/>
    <property type="evidence" value="ECO:0007669"/>
    <property type="project" value="UniProtKB-KW"/>
</dbReference>
<dbReference type="SUPFAM" id="SSF52096">
    <property type="entry name" value="ClpP/crotonase"/>
    <property type="match status" value="1"/>
</dbReference>
<dbReference type="STRING" id="585529.HMPREF0291_10847"/>
<comment type="caution">
    <text evidence="5">The sequence shown here is derived from an EMBL/GenBank/DDBJ whole genome shotgun (WGS) entry which is preliminary data.</text>
</comment>
<organism evidence="5 6">
    <name type="scientific">Corynebacterium genitalium ATCC 33030</name>
    <dbReference type="NCBI Taxonomy" id="585529"/>
    <lineage>
        <taxon>Bacteria</taxon>
        <taxon>Bacillati</taxon>
        <taxon>Actinomycetota</taxon>
        <taxon>Actinomycetes</taxon>
        <taxon>Mycobacteriales</taxon>
        <taxon>Corynebacteriaceae</taxon>
        <taxon>Corynebacterium</taxon>
    </lineage>
</organism>
<dbReference type="Pfam" id="PF00378">
    <property type="entry name" value="ECH_1"/>
    <property type="match status" value="1"/>
</dbReference>
<evidence type="ECO:0000313" key="5">
    <source>
        <dbReference type="EMBL" id="EFK55589.1"/>
    </source>
</evidence>
<dbReference type="EMBL" id="ACLJ02000001">
    <property type="protein sequence ID" value="EFK55589.1"/>
    <property type="molecule type" value="Genomic_DNA"/>
</dbReference>
<feature type="compositionally biased region" description="Basic and acidic residues" evidence="4">
    <location>
        <begin position="239"/>
        <end position="259"/>
    </location>
</feature>
<dbReference type="RefSeq" id="WP_005288453.1">
    <property type="nucleotide sequence ID" value="NZ_CM000961.1"/>
</dbReference>
<proteinExistence type="inferred from homology"/>
<name>D7W9X2_9CORY</name>
<dbReference type="InterPro" id="IPR001753">
    <property type="entry name" value="Enoyl-CoA_hydra/iso"/>
</dbReference>
<sequence length="259" mass="27329">MTISVSRPAPRVAQLTIDRDEKRNALNTEVCTLLERALNDSLIDARAILITGAGSAFCSGADLSGGDVGEFYPPMESLFMSIRRAPVPVIAYVNGPAIGAGAMLAAVCDLRVVSPTARFMVPVADMAIGVNDVLVKSFELQMGGSWARAMLLAGASMSAADAEATGFAVRPSMFPRLELPGVGSEAHDSAEFAVALAELCAAKAPLTVRNVKMEFAHASGEPFSEDELESARQAPWDSADIREAAQAVAEKRTPEFRGE</sequence>
<evidence type="ECO:0000313" key="6">
    <source>
        <dbReference type="Proteomes" id="UP000004208"/>
    </source>
</evidence>
<comment type="similarity">
    <text evidence="1">Belongs to the enoyl-CoA hydratase/isomerase family.</text>
</comment>
<dbReference type="eggNOG" id="COG1024">
    <property type="taxonomic scope" value="Bacteria"/>
</dbReference>
<feature type="region of interest" description="Disordered" evidence="4">
    <location>
        <begin position="220"/>
        <end position="259"/>
    </location>
</feature>
<protein>
    <submittedName>
        <fullName evidence="5">Enoyl-CoA hydratase/isomerase family protein</fullName>
    </submittedName>
</protein>
<dbReference type="GO" id="GO:0006635">
    <property type="term" value="P:fatty acid beta-oxidation"/>
    <property type="evidence" value="ECO:0007669"/>
    <property type="project" value="TreeGrafter"/>
</dbReference>
<evidence type="ECO:0000256" key="2">
    <source>
        <dbReference type="ARBA" id="ARBA00023098"/>
    </source>
</evidence>
<accession>D7W9X2</accession>
<dbReference type="Proteomes" id="UP000004208">
    <property type="component" value="Unassembled WGS sequence"/>
</dbReference>
<dbReference type="PANTHER" id="PTHR11941">
    <property type="entry name" value="ENOYL-COA HYDRATASE-RELATED"/>
    <property type="match status" value="1"/>
</dbReference>
<evidence type="ECO:0000256" key="1">
    <source>
        <dbReference type="ARBA" id="ARBA00005254"/>
    </source>
</evidence>
<dbReference type="InterPro" id="IPR029045">
    <property type="entry name" value="ClpP/crotonase-like_dom_sf"/>
</dbReference>
<dbReference type="CDD" id="cd06558">
    <property type="entry name" value="crotonase-like"/>
    <property type="match status" value="1"/>
</dbReference>
<dbReference type="PANTHER" id="PTHR11941:SF169">
    <property type="entry name" value="(7AS)-7A-METHYL-1,5-DIOXO-2,3,5,6,7,7A-HEXAHYDRO-1H-INDENE-CARBOXYL-COA HYDROLASE"/>
    <property type="match status" value="1"/>
</dbReference>
<dbReference type="AlphaFoldDB" id="D7W9X2"/>
<evidence type="ECO:0000256" key="4">
    <source>
        <dbReference type="SAM" id="MobiDB-lite"/>
    </source>
</evidence>
<keyword evidence="3" id="KW-0456">Lyase</keyword>
<dbReference type="HOGENOM" id="CLU_009834_7_2_11"/>
<dbReference type="Gene3D" id="3.90.226.10">
    <property type="entry name" value="2-enoyl-CoA Hydratase, Chain A, domain 1"/>
    <property type="match status" value="1"/>
</dbReference>
<keyword evidence="2" id="KW-0443">Lipid metabolism</keyword>
<keyword evidence="6" id="KW-1185">Reference proteome</keyword>
<reference evidence="5" key="1">
    <citation type="submission" date="2010-06" db="EMBL/GenBank/DDBJ databases">
        <authorList>
            <person name="Muzny D."/>
            <person name="Qin X."/>
            <person name="Buhay C."/>
            <person name="Dugan-Rocha S."/>
            <person name="Ding Y."/>
            <person name="Chen G."/>
            <person name="Hawes A."/>
            <person name="Holder M."/>
            <person name="Jhangiani S."/>
            <person name="Johnson A."/>
            <person name="Khan Z."/>
            <person name="Li Z."/>
            <person name="Liu W."/>
            <person name="Liu X."/>
            <person name="Perez L."/>
            <person name="Shen H."/>
            <person name="Wang Q."/>
            <person name="Watt J."/>
            <person name="Xi L."/>
            <person name="Xin Y."/>
            <person name="Zhou J."/>
            <person name="Deng J."/>
            <person name="Jiang H."/>
            <person name="Liu Y."/>
            <person name="Qu J."/>
            <person name="Song X.-Z."/>
            <person name="Zhang L."/>
            <person name="Villasana D."/>
            <person name="Johnson A."/>
            <person name="Liu J."/>
            <person name="Liyanage D."/>
            <person name="Lorensuhewa L."/>
            <person name="Robinson T."/>
            <person name="Song A."/>
            <person name="Song B.-B."/>
            <person name="Dinh H."/>
            <person name="Thornton R."/>
            <person name="Coyle M."/>
            <person name="Francisco L."/>
            <person name="Jackson L."/>
            <person name="Javaid M."/>
            <person name="Korchina V."/>
            <person name="Kovar C."/>
            <person name="Mata R."/>
            <person name="Mathew T."/>
            <person name="Ngo R."/>
            <person name="Nguyen L."/>
            <person name="Nguyen N."/>
            <person name="Okwuonu G."/>
            <person name="Ongeri F."/>
            <person name="Pham C."/>
            <person name="Simmons D."/>
            <person name="Wilczek-Boney K."/>
            <person name="Hale W."/>
            <person name="Jakkamsetti A."/>
            <person name="Pham P."/>
            <person name="Ruth R."/>
            <person name="San Lucas F."/>
            <person name="Warren J."/>
            <person name="Zhang J."/>
            <person name="Zhao Z."/>
            <person name="Zhou C."/>
            <person name="Zhu D."/>
            <person name="Lee S."/>
            <person name="Bess C."/>
            <person name="Blankenburg K."/>
            <person name="Forbes L."/>
            <person name="Fu Q."/>
            <person name="Gubbala S."/>
            <person name="Hirani K."/>
            <person name="Jayaseelan J.C."/>
            <person name="Lara F."/>
            <person name="Munidasa M."/>
            <person name="Palculict T."/>
            <person name="Patil S."/>
            <person name="Pu L.-L."/>
            <person name="Saada N."/>
            <person name="Tang L."/>
            <person name="Weissenberger G."/>
            <person name="Zhu Y."/>
            <person name="Hemphill L."/>
            <person name="Shang Y."/>
            <person name="Youmans B."/>
            <person name="Ayvaz T."/>
            <person name="Ross M."/>
            <person name="Santibanez J."/>
            <person name="Aqrawi P."/>
            <person name="Gross S."/>
            <person name="Joshi V."/>
            <person name="Fowler G."/>
            <person name="Nazareth L."/>
            <person name="Reid J."/>
            <person name="Worley K."/>
            <person name="Petrosino J."/>
            <person name="Highlander S."/>
            <person name="Gibbs R."/>
        </authorList>
    </citation>
    <scope>NUCLEOTIDE SEQUENCE [LARGE SCALE GENOMIC DNA]</scope>
    <source>
        <strain evidence="5">ATCC 33030</strain>
    </source>
</reference>
<evidence type="ECO:0000256" key="3">
    <source>
        <dbReference type="ARBA" id="ARBA00023239"/>
    </source>
</evidence>
<dbReference type="GO" id="GO:0016829">
    <property type="term" value="F:lyase activity"/>
    <property type="evidence" value="ECO:0007669"/>
    <property type="project" value="UniProtKB-KW"/>
</dbReference>